<feature type="transmembrane region" description="Helical" evidence="1">
    <location>
        <begin position="362"/>
        <end position="382"/>
    </location>
</feature>
<feature type="transmembrane region" description="Helical" evidence="1">
    <location>
        <begin position="295"/>
        <end position="316"/>
    </location>
</feature>
<organism evidence="3 4">
    <name type="scientific">Stenomitos frigidus AS-A4</name>
    <dbReference type="NCBI Taxonomy" id="2933935"/>
    <lineage>
        <taxon>Bacteria</taxon>
        <taxon>Bacillati</taxon>
        <taxon>Cyanobacteriota</taxon>
        <taxon>Cyanophyceae</taxon>
        <taxon>Leptolyngbyales</taxon>
        <taxon>Leptolyngbyaceae</taxon>
        <taxon>Stenomitos</taxon>
    </lineage>
</organism>
<sequence length="625" mass="70523">MKSRHYLLLVGIIFLGAMLRFWNLDLKPVWLDEVITALFSLGRNYYEVPLNEAFSLSVLERVFTLNPETSCAQIAQTISSQSVHPPLFFCWMHDWLRWTQTLPLSWVWKLRALPALIGVVSIAAVYQLNRIAFSPAAGLTGAMVMAISPFAVYLSQEARHYTLPMLLVILALLGLYQMQTDLYHRRIRPGVWVGWMVVNSIGFYVHYFFLLAFVAQVATLLINILTFKALPTLHLSPDAPHPTGRTLYLHPRRAFLAVALAATGICLTYLPWLPTFLSHISRPETNWMKPFEPDWLDTIAPLYQLPIGWILMAIALPVEKQPGWLATLMVVLMVLFSVWLLWQVSGRFAQLWSTPDTHLATRLLAVFVLCVLLEFLAIVYILGKDITSVPRYNFLYFPAICALLGACLAQPSRGRQKGSVKSNHHSDIAGQSDPSDTIAERHAARLPRHTLTWAVLLMGVLSSTLVVSNLVFLKPYQPDQVAKNVQTTAETPLLMGMAYGDLQEVALGLSFALALKGQNGDRPGTDSRHYFTFVPKVRPAETTGTQVDDRLQQPSYTYVWENLARLEQPLQSPFAFWMVAPGLKQNEFPPTLSILYSAGSSIGCVIDRDRFYRLGIPYQLYRCKQ</sequence>
<dbReference type="Proteomes" id="UP001476950">
    <property type="component" value="Unassembled WGS sequence"/>
</dbReference>
<dbReference type="GO" id="GO:0016757">
    <property type="term" value="F:glycosyltransferase activity"/>
    <property type="evidence" value="ECO:0007669"/>
    <property type="project" value="UniProtKB-KW"/>
</dbReference>
<dbReference type="InterPro" id="IPR038731">
    <property type="entry name" value="RgtA/B/C-like"/>
</dbReference>
<accession>A0ABV0KPD2</accession>
<evidence type="ECO:0000313" key="3">
    <source>
        <dbReference type="EMBL" id="MEP1061102.1"/>
    </source>
</evidence>
<keyword evidence="1" id="KW-1133">Transmembrane helix</keyword>
<evidence type="ECO:0000259" key="2">
    <source>
        <dbReference type="Pfam" id="PF13231"/>
    </source>
</evidence>
<keyword evidence="4" id="KW-1185">Reference proteome</keyword>
<name>A0ABV0KPD2_9CYAN</name>
<evidence type="ECO:0000313" key="4">
    <source>
        <dbReference type="Proteomes" id="UP001476950"/>
    </source>
</evidence>
<feature type="transmembrane region" description="Helical" evidence="1">
    <location>
        <begin position="323"/>
        <end position="342"/>
    </location>
</feature>
<dbReference type="RefSeq" id="WP_190449169.1">
    <property type="nucleotide sequence ID" value="NZ_JAMPLM010000027.1"/>
</dbReference>
<dbReference type="Pfam" id="PF13231">
    <property type="entry name" value="PMT_2"/>
    <property type="match status" value="1"/>
</dbReference>
<feature type="transmembrane region" description="Helical" evidence="1">
    <location>
        <begin position="161"/>
        <end position="178"/>
    </location>
</feature>
<proteinExistence type="predicted"/>
<feature type="domain" description="Glycosyltransferase RgtA/B/C/D-like" evidence="2">
    <location>
        <begin position="107"/>
        <end position="223"/>
    </location>
</feature>
<keyword evidence="1" id="KW-0812">Transmembrane</keyword>
<feature type="transmembrane region" description="Helical" evidence="1">
    <location>
        <begin position="7"/>
        <end position="24"/>
    </location>
</feature>
<evidence type="ECO:0000256" key="1">
    <source>
        <dbReference type="SAM" id="Phobius"/>
    </source>
</evidence>
<feature type="transmembrane region" description="Helical" evidence="1">
    <location>
        <begin position="133"/>
        <end position="155"/>
    </location>
</feature>
<keyword evidence="3" id="KW-0328">Glycosyltransferase</keyword>
<feature type="transmembrane region" description="Helical" evidence="1">
    <location>
        <begin position="451"/>
        <end position="473"/>
    </location>
</feature>
<feature type="transmembrane region" description="Helical" evidence="1">
    <location>
        <begin position="394"/>
        <end position="412"/>
    </location>
</feature>
<dbReference type="EMBL" id="JAMPLM010000027">
    <property type="protein sequence ID" value="MEP1061102.1"/>
    <property type="molecule type" value="Genomic_DNA"/>
</dbReference>
<dbReference type="EC" id="2.4.-.-" evidence="3"/>
<protein>
    <submittedName>
        <fullName evidence="3">Glycosyltransferase family 39 protein</fullName>
        <ecNumber evidence="3">2.4.-.-</ecNumber>
    </submittedName>
</protein>
<keyword evidence="1" id="KW-0472">Membrane</keyword>
<gene>
    <name evidence="3" type="ORF">NDI38_21970</name>
</gene>
<feature type="transmembrane region" description="Helical" evidence="1">
    <location>
        <begin position="254"/>
        <end position="275"/>
    </location>
</feature>
<keyword evidence="3" id="KW-0808">Transferase</keyword>
<reference evidence="3 4" key="1">
    <citation type="submission" date="2022-04" db="EMBL/GenBank/DDBJ databases">
        <title>Positive selection, recombination, and allopatry shape intraspecific diversity of widespread and dominant cyanobacteria.</title>
        <authorList>
            <person name="Wei J."/>
            <person name="Shu W."/>
            <person name="Hu C."/>
        </authorList>
    </citation>
    <scope>NUCLEOTIDE SEQUENCE [LARGE SCALE GENOMIC DNA]</scope>
    <source>
        <strain evidence="3 4">AS-A4</strain>
    </source>
</reference>
<feature type="transmembrane region" description="Helical" evidence="1">
    <location>
        <begin position="213"/>
        <end position="233"/>
    </location>
</feature>
<comment type="caution">
    <text evidence="3">The sequence shown here is derived from an EMBL/GenBank/DDBJ whole genome shotgun (WGS) entry which is preliminary data.</text>
</comment>